<evidence type="ECO:0000256" key="6">
    <source>
        <dbReference type="SAM" id="MobiDB-lite"/>
    </source>
</evidence>
<dbReference type="SUPFAM" id="SSF49899">
    <property type="entry name" value="Concanavalin A-like lectins/glucanases"/>
    <property type="match status" value="1"/>
</dbReference>
<evidence type="ECO:0000256" key="2">
    <source>
        <dbReference type="ARBA" id="ARBA00022692"/>
    </source>
</evidence>
<accession>A0ABQ9X1M7</accession>
<reference evidence="10 11" key="1">
    <citation type="journal article" date="2022" name="bioRxiv">
        <title>Genomics of Preaxostyla Flagellates Illuminates Evolutionary Transitions and the Path Towards Mitochondrial Loss.</title>
        <authorList>
            <person name="Novak L.V.F."/>
            <person name="Treitli S.C."/>
            <person name="Pyrih J."/>
            <person name="Halakuc P."/>
            <person name="Pipaliya S.V."/>
            <person name="Vacek V."/>
            <person name="Brzon O."/>
            <person name="Soukal P."/>
            <person name="Eme L."/>
            <person name="Dacks J.B."/>
            <person name="Karnkowska A."/>
            <person name="Elias M."/>
            <person name="Hampl V."/>
        </authorList>
    </citation>
    <scope>NUCLEOTIDE SEQUENCE [LARGE SCALE GENOMIC DNA]</scope>
    <source>
        <strain evidence="10">NAU3</strain>
        <tissue evidence="10">Gut</tissue>
    </source>
</reference>
<evidence type="ECO:0000256" key="3">
    <source>
        <dbReference type="ARBA" id="ARBA00022729"/>
    </source>
</evidence>
<organism evidence="10 11">
    <name type="scientific">Blattamonas nauphoetae</name>
    <dbReference type="NCBI Taxonomy" id="2049346"/>
    <lineage>
        <taxon>Eukaryota</taxon>
        <taxon>Metamonada</taxon>
        <taxon>Preaxostyla</taxon>
        <taxon>Oxymonadida</taxon>
        <taxon>Blattamonas</taxon>
    </lineage>
</organism>
<evidence type="ECO:0000313" key="11">
    <source>
        <dbReference type="Proteomes" id="UP001281761"/>
    </source>
</evidence>
<keyword evidence="5 7" id="KW-0472">Membrane</keyword>
<dbReference type="Pfam" id="PF03388">
    <property type="entry name" value="Lectin_leg-like"/>
    <property type="match status" value="1"/>
</dbReference>
<proteinExistence type="predicted"/>
<evidence type="ECO:0000256" key="5">
    <source>
        <dbReference type="ARBA" id="ARBA00023136"/>
    </source>
</evidence>
<name>A0ABQ9X1M7_9EUKA</name>
<evidence type="ECO:0000313" key="10">
    <source>
        <dbReference type="EMBL" id="KAK2945498.1"/>
    </source>
</evidence>
<dbReference type="Proteomes" id="UP001281761">
    <property type="component" value="Unassembled WGS sequence"/>
</dbReference>
<feature type="signal peptide" evidence="8">
    <location>
        <begin position="1"/>
        <end position="18"/>
    </location>
</feature>
<keyword evidence="2 7" id="KW-0812">Transmembrane</keyword>
<comment type="subcellular location">
    <subcellularLocation>
        <location evidence="1">Membrane</location>
        <topology evidence="1">Single-pass type I membrane protein</topology>
    </subcellularLocation>
</comment>
<comment type="caution">
    <text evidence="10">The sequence shown here is derived from an EMBL/GenBank/DDBJ whole genome shotgun (WGS) entry which is preliminary data.</text>
</comment>
<dbReference type="PROSITE" id="PS51328">
    <property type="entry name" value="L_LECTIN_LIKE"/>
    <property type="match status" value="1"/>
</dbReference>
<feature type="region of interest" description="Disordered" evidence="6">
    <location>
        <begin position="277"/>
        <end position="302"/>
    </location>
</feature>
<dbReference type="InterPro" id="IPR013320">
    <property type="entry name" value="ConA-like_dom_sf"/>
</dbReference>
<dbReference type="PANTHER" id="PTHR12223:SF28">
    <property type="entry name" value="LECTIN, MANNOSE BINDING 1 LIKE"/>
    <property type="match status" value="1"/>
</dbReference>
<dbReference type="PANTHER" id="PTHR12223">
    <property type="entry name" value="VESICULAR MANNOSE-BINDING LECTIN"/>
    <property type="match status" value="1"/>
</dbReference>
<protein>
    <submittedName>
        <fullName evidence="10">ERGIC-53 like protein</fullName>
    </submittedName>
</protein>
<evidence type="ECO:0000259" key="9">
    <source>
        <dbReference type="PROSITE" id="PS51328"/>
    </source>
</evidence>
<evidence type="ECO:0000256" key="7">
    <source>
        <dbReference type="SAM" id="Phobius"/>
    </source>
</evidence>
<keyword evidence="4 7" id="KW-1133">Transmembrane helix</keyword>
<sequence>MVPHIIGKIFIFTTFLHALHLNPPFLHGRRDGQDEWSMGGTASTMEDRIRLTNVETDQKGCLWSIIPNSLPEWEVNFEIQVFGGQKSGADGMAFWYSKIPSQIGSVYGGLDKWEGLGLFFDTYDNRGKHQNPSILAVINDGTISYDHPNDGVTQQAAGVGQVMFRRDHPFKVRVIYSNRTLSVASTVSINGVSSEVPEVLPGRLDDDQTRFTTCFVANDIDLPSGYYFGFSGATGGLSDNHDVISFDLATVQHKHPRPSPKQSGPIKVDQFHAHHSKEFDSARIPQRTEIPNPKTEQHKSLSSSSLGAIDLIDLKLFKERLSRVTTEIDLVVTSLTSLKQSASEQSTPLHIQLPDDIAKKSDFIDRADIIKKSIPPQKTSRMGEALKLVESIQIPGHTADLKLPSDSMNECSKTLSVVKEEREGMSHLVSEMIGDQVAARQKSSRLGFIGFLAFVEIIVGVASFVHSRSLKGQLLL</sequence>
<evidence type="ECO:0000256" key="4">
    <source>
        <dbReference type="ARBA" id="ARBA00022989"/>
    </source>
</evidence>
<evidence type="ECO:0000256" key="8">
    <source>
        <dbReference type="SAM" id="SignalP"/>
    </source>
</evidence>
<keyword evidence="11" id="KW-1185">Reference proteome</keyword>
<feature type="domain" description="L-type lectin-like" evidence="9">
    <location>
        <begin position="13"/>
        <end position="251"/>
    </location>
</feature>
<evidence type="ECO:0000256" key="1">
    <source>
        <dbReference type="ARBA" id="ARBA00004479"/>
    </source>
</evidence>
<gene>
    <name evidence="10" type="ORF">BLNAU_19571</name>
</gene>
<feature type="transmembrane region" description="Helical" evidence="7">
    <location>
        <begin position="446"/>
        <end position="465"/>
    </location>
</feature>
<keyword evidence="3 8" id="KW-0732">Signal</keyword>
<dbReference type="Gene3D" id="2.60.120.200">
    <property type="match status" value="1"/>
</dbReference>
<feature type="chain" id="PRO_5045712496" evidence="8">
    <location>
        <begin position="19"/>
        <end position="476"/>
    </location>
</feature>
<dbReference type="InterPro" id="IPR005052">
    <property type="entry name" value="Lectin_leg"/>
</dbReference>
<dbReference type="InterPro" id="IPR051136">
    <property type="entry name" value="Intracellular_Lectin-GPT"/>
</dbReference>
<dbReference type="EMBL" id="JARBJD010000258">
    <property type="protein sequence ID" value="KAK2945498.1"/>
    <property type="molecule type" value="Genomic_DNA"/>
</dbReference>